<sequence length="421" mass="47208">MAPKAINIRRDYVDDHYRYKMEPLQTKIEGKGNGIKTILVNLNSVATSLERDPEIIQKYFGFEIGAQTTADKKNERWIINGAHEAAKLQDLLDGFIQKFILCRECKNPETVFELDSKDKKTLKLACKACPYTLPVLPGHKLYAFVVKRLQEKQKKEDMEAKAERRLARKAKQNGTATEADDADAGADDADDNDEDGKEDSTGSPNQEDEDEDPELAKLRAEVARVEVAAPEASDVWATDTTKEGVEARAAQIAGVSGFDKLGFWISEQNEALGDPLKVDAQSILDKIEELGIEGEFKTVQVLAQTLFDENIVTQIPKRVDLLQKVVHDDDDLEMAIIVGTERLFGGIRKVNKEFCKLSGKVLQLYYLHEVVSEEVIWQWAKEGPNDNSKTSRQFHDGAKKFLELLKEAESEGSDDDDDDSE</sequence>
<dbReference type="InterPro" id="IPR016189">
    <property type="entry name" value="Transl_init_fac_IF2/IF5_N"/>
</dbReference>
<dbReference type="InterPro" id="IPR045196">
    <property type="entry name" value="IF2/IF5"/>
</dbReference>
<keyword evidence="3" id="KW-0547">Nucleotide-binding</keyword>
<evidence type="ECO:0000256" key="5">
    <source>
        <dbReference type="ARBA" id="ARBA00023134"/>
    </source>
</evidence>
<name>A0AA39GEB5_SARSR</name>
<reference evidence="8" key="1">
    <citation type="submission" date="2022-10" db="EMBL/GenBank/DDBJ databases">
        <title>Determination and structural analysis of whole genome sequence of Sarocladium strictum F4-1.</title>
        <authorList>
            <person name="Hu L."/>
            <person name="Jiang Y."/>
        </authorList>
    </citation>
    <scope>NUCLEOTIDE SEQUENCE</scope>
    <source>
        <strain evidence="8">F4-1</strain>
    </source>
</reference>
<dbReference type="GO" id="GO:0071074">
    <property type="term" value="F:eukaryotic initiation factor eIF2 binding"/>
    <property type="evidence" value="ECO:0007669"/>
    <property type="project" value="TreeGrafter"/>
</dbReference>
<dbReference type="GO" id="GO:0003743">
    <property type="term" value="F:translation initiation factor activity"/>
    <property type="evidence" value="ECO:0007669"/>
    <property type="project" value="UniProtKB-KW"/>
</dbReference>
<evidence type="ECO:0000256" key="3">
    <source>
        <dbReference type="ARBA" id="ARBA00022741"/>
    </source>
</evidence>
<dbReference type="GO" id="GO:0005829">
    <property type="term" value="C:cytosol"/>
    <property type="evidence" value="ECO:0007669"/>
    <property type="project" value="TreeGrafter"/>
</dbReference>
<comment type="similarity">
    <text evidence="1">Belongs to the eIF-2-beta/eIF-5 family.</text>
</comment>
<dbReference type="Pfam" id="PF02020">
    <property type="entry name" value="W2"/>
    <property type="match status" value="1"/>
</dbReference>
<dbReference type="PANTHER" id="PTHR23001">
    <property type="entry name" value="EUKARYOTIC TRANSLATION INITIATION FACTOR"/>
    <property type="match status" value="1"/>
</dbReference>
<dbReference type="SMART" id="SM00515">
    <property type="entry name" value="eIF5C"/>
    <property type="match status" value="1"/>
</dbReference>
<evidence type="ECO:0000256" key="4">
    <source>
        <dbReference type="ARBA" id="ARBA00022917"/>
    </source>
</evidence>
<keyword evidence="5" id="KW-0342">GTP-binding</keyword>
<dbReference type="AlphaFoldDB" id="A0AA39GEB5"/>
<dbReference type="GO" id="GO:0001732">
    <property type="term" value="P:formation of cytoplasmic translation initiation complex"/>
    <property type="evidence" value="ECO:0007669"/>
    <property type="project" value="TreeGrafter"/>
</dbReference>
<proteinExistence type="inferred from homology"/>
<dbReference type="Gene3D" id="3.30.30.170">
    <property type="match status" value="1"/>
</dbReference>
<dbReference type="Pfam" id="PF01873">
    <property type="entry name" value="eIF-5_eIF-2B"/>
    <property type="match status" value="1"/>
</dbReference>
<evidence type="ECO:0000256" key="6">
    <source>
        <dbReference type="SAM" id="MobiDB-lite"/>
    </source>
</evidence>
<gene>
    <name evidence="8" type="ORF">NLU13_6940</name>
</gene>
<dbReference type="SUPFAM" id="SSF100966">
    <property type="entry name" value="Translation initiation factor 2 beta, aIF2beta, N-terminal domain"/>
    <property type="match status" value="1"/>
</dbReference>
<dbReference type="PANTHER" id="PTHR23001:SF7">
    <property type="entry name" value="EUKARYOTIC TRANSLATION INITIATION FACTOR 5"/>
    <property type="match status" value="1"/>
</dbReference>
<dbReference type="PROSITE" id="PS51363">
    <property type="entry name" value="W2"/>
    <property type="match status" value="1"/>
</dbReference>
<keyword evidence="2" id="KW-0396">Initiation factor</keyword>
<dbReference type="FunFam" id="3.30.30.170:FF:000002">
    <property type="entry name" value="Eukaryotic translation initiation factor 5"/>
    <property type="match status" value="1"/>
</dbReference>
<evidence type="ECO:0000313" key="8">
    <source>
        <dbReference type="EMBL" id="KAK0385763.1"/>
    </source>
</evidence>
<feature type="domain" description="W2" evidence="7">
    <location>
        <begin position="251"/>
        <end position="415"/>
    </location>
</feature>
<dbReference type="Gene3D" id="2.20.25.350">
    <property type="match status" value="1"/>
</dbReference>
<dbReference type="InterPro" id="IPR003307">
    <property type="entry name" value="W2_domain"/>
</dbReference>
<feature type="region of interest" description="Disordered" evidence="6">
    <location>
        <begin position="156"/>
        <end position="214"/>
    </location>
</feature>
<keyword evidence="9" id="KW-1185">Reference proteome</keyword>
<protein>
    <recommendedName>
        <fullName evidence="7">W2 domain-containing protein</fullName>
    </recommendedName>
</protein>
<dbReference type="Proteomes" id="UP001175261">
    <property type="component" value="Unassembled WGS sequence"/>
</dbReference>
<keyword evidence="4" id="KW-0648">Protein biosynthesis</keyword>
<dbReference type="InterPro" id="IPR016024">
    <property type="entry name" value="ARM-type_fold"/>
</dbReference>
<organism evidence="8 9">
    <name type="scientific">Sarocladium strictum</name>
    <name type="common">Black bundle disease fungus</name>
    <name type="synonym">Acremonium strictum</name>
    <dbReference type="NCBI Taxonomy" id="5046"/>
    <lineage>
        <taxon>Eukaryota</taxon>
        <taxon>Fungi</taxon>
        <taxon>Dikarya</taxon>
        <taxon>Ascomycota</taxon>
        <taxon>Pezizomycotina</taxon>
        <taxon>Sordariomycetes</taxon>
        <taxon>Hypocreomycetidae</taxon>
        <taxon>Hypocreales</taxon>
        <taxon>Sarocladiaceae</taxon>
        <taxon>Sarocladium</taxon>
    </lineage>
</organism>
<evidence type="ECO:0000256" key="1">
    <source>
        <dbReference type="ARBA" id="ARBA00010397"/>
    </source>
</evidence>
<dbReference type="GO" id="GO:0005092">
    <property type="term" value="F:GDP-dissociation inhibitor activity"/>
    <property type="evidence" value="ECO:0007669"/>
    <property type="project" value="TreeGrafter"/>
</dbReference>
<dbReference type="SUPFAM" id="SSF48371">
    <property type="entry name" value="ARM repeat"/>
    <property type="match status" value="1"/>
</dbReference>
<comment type="caution">
    <text evidence="8">The sequence shown here is derived from an EMBL/GenBank/DDBJ whole genome shotgun (WGS) entry which is preliminary data.</text>
</comment>
<accession>A0AA39GEB5</accession>
<dbReference type="SMART" id="SM00653">
    <property type="entry name" value="eIF2B_5"/>
    <property type="match status" value="1"/>
</dbReference>
<dbReference type="GO" id="GO:0005525">
    <property type="term" value="F:GTP binding"/>
    <property type="evidence" value="ECO:0007669"/>
    <property type="project" value="UniProtKB-KW"/>
</dbReference>
<dbReference type="Gene3D" id="1.25.40.180">
    <property type="match status" value="1"/>
</dbReference>
<evidence type="ECO:0000313" key="9">
    <source>
        <dbReference type="Proteomes" id="UP001175261"/>
    </source>
</evidence>
<dbReference type="InterPro" id="IPR002735">
    <property type="entry name" value="Transl_init_fac_IF2/IF5_dom"/>
</dbReference>
<evidence type="ECO:0000259" key="7">
    <source>
        <dbReference type="PROSITE" id="PS51363"/>
    </source>
</evidence>
<feature type="compositionally biased region" description="Acidic residues" evidence="6">
    <location>
        <begin position="178"/>
        <end position="197"/>
    </location>
</feature>
<feature type="compositionally biased region" description="Basic and acidic residues" evidence="6">
    <location>
        <begin position="156"/>
        <end position="165"/>
    </location>
</feature>
<evidence type="ECO:0000256" key="2">
    <source>
        <dbReference type="ARBA" id="ARBA00022540"/>
    </source>
</evidence>
<dbReference type="EMBL" id="JAPDFR010000006">
    <property type="protein sequence ID" value="KAK0385763.1"/>
    <property type="molecule type" value="Genomic_DNA"/>
</dbReference>